<dbReference type="HAMAP" id="MF_01419">
    <property type="entry name" value="GPH_hydrolase_arch"/>
    <property type="match status" value="1"/>
</dbReference>
<evidence type="ECO:0000256" key="4">
    <source>
        <dbReference type="ARBA" id="ARBA00023277"/>
    </source>
</evidence>
<dbReference type="AlphaFoldDB" id="A0A8T5UXW2"/>
<dbReference type="InterPro" id="IPR006382">
    <property type="entry name" value="PGPase"/>
</dbReference>
<dbReference type="RefSeq" id="WP_223791165.1">
    <property type="nucleotide sequence ID" value="NZ_JAIOUQ010000007.1"/>
</dbReference>
<keyword evidence="8" id="KW-1185">Reference proteome</keyword>
<organism evidence="7 8">
    <name type="scientific">Methanobacterium spitsbergense</name>
    <dbReference type="NCBI Taxonomy" id="2874285"/>
    <lineage>
        <taxon>Archaea</taxon>
        <taxon>Methanobacteriati</taxon>
        <taxon>Methanobacteriota</taxon>
        <taxon>Methanomada group</taxon>
        <taxon>Methanobacteria</taxon>
        <taxon>Methanobacteriales</taxon>
        <taxon>Methanobacteriaceae</taxon>
        <taxon>Methanobacterium</taxon>
    </lineage>
</organism>
<dbReference type="GO" id="GO:0005829">
    <property type="term" value="C:cytosol"/>
    <property type="evidence" value="ECO:0007669"/>
    <property type="project" value="TreeGrafter"/>
</dbReference>
<keyword evidence="4 5" id="KW-0119">Carbohydrate metabolism</keyword>
<dbReference type="NCBIfam" id="NF002245">
    <property type="entry name" value="PRK01158.1"/>
    <property type="match status" value="1"/>
</dbReference>
<gene>
    <name evidence="7" type="ORF">K8N75_05785</name>
</gene>
<reference evidence="8" key="1">
    <citation type="journal article" date="2022" name="Microbiol. Resour. Announc.">
        <title>Draft Genome Sequence of a Methanogenic Archaeon from West Spitsbergen Permafrost.</title>
        <authorList>
            <person name="Trubitsyn V."/>
            <person name="Rivkina E."/>
            <person name="Shcherbakova V."/>
        </authorList>
    </citation>
    <scope>NUCLEOTIDE SEQUENCE [LARGE SCALE GENOMIC DNA]</scope>
    <source>
        <strain evidence="8">VT</strain>
    </source>
</reference>
<dbReference type="Gene3D" id="3.90.1070.10">
    <property type="match status" value="1"/>
</dbReference>
<comment type="catalytic activity">
    <reaction evidence="5">
        <text>2-phosphoglycolate + H2O = glycolate + phosphate</text>
        <dbReference type="Rhea" id="RHEA:14369"/>
        <dbReference type="ChEBI" id="CHEBI:15377"/>
        <dbReference type="ChEBI" id="CHEBI:29805"/>
        <dbReference type="ChEBI" id="CHEBI:43474"/>
        <dbReference type="ChEBI" id="CHEBI:58033"/>
        <dbReference type="EC" id="3.1.3.18"/>
    </reaction>
</comment>
<dbReference type="EC" id="3.1.3.18" evidence="5 6"/>
<feature type="binding site" evidence="5">
    <location>
        <position position="8"/>
    </location>
    <ligand>
        <name>Mg(2+)</name>
        <dbReference type="ChEBI" id="CHEBI:18420"/>
    </ligand>
</feature>
<dbReference type="InterPro" id="IPR023214">
    <property type="entry name" value="HAD_sf"/>
</dbReference>
<feature type="binding site" evidence="5">
    <location>
        <position position="10"/>
    </location>
    <ligand>
        <name>Mg(2+)</name>
        <dbReference type="ChEBI" id="CHEBI:18420"/>
    </ligand>
</feature>
<dbReference type="SFLD" id="SFLDG01140">
    <property type="entry name" value="C2.B:_Phosphomannomutase_and_P"/>
    <property type="match status" value="1"/>
</dbReference>
<evidence type="ECO:0000256" key="1">
    <source>
        <dbReference type="ARBA" id="ARBA00022723"/>
    </source>
</evidence>
<dbReference type="EMBL" id="JAIOUQ010000007">
    <property type="protein sequence ID" value="MBZ2165549.1"/>
    <property type="molecule type" value="Genomic_DNA"/>
</dbReference>
<comment type="caution">
    <text evidence="7">The sequence shown here is derived from an EMBL/GenBank/DDBJ whole genome shotgun (WGS) entry which is preliminary data.</text>
</comment>
<evidence type="ECO:0000256" key="2">
    <source>
        <dbReference type="ARBA" id="ARBA00022801"/>
    </source>
</evidence>
<evidence type="ECO:0000256" key="6">
    <source>
        <dbReference type="NCBIfam" id="TIGR01487"/>
    </source>
</evidence>
<evidence type="ECO:0000256" key="5">
    <source>
        <dbReference type="HAMAP-Rule" id="MF_01419"/>
    </source>
</evidence>
<dbReference type="Pfam" id="PF08282">
    <property type="entry name" value="Hydrolase_3"/>
    <property type="match status" value="2"/>
</dbReference>
<dbReference type="SFLD" id="SFLDF00446">
    <property type="entry name" value="phosphoglycolate_phosphatase_3"/>
    <property type="match status" value="1"/>
</dbReference>
<proteinExistence type="inferred from homology"/>
<dbReference type="Proteomes" id="UP000825933">
    <property type="component" value="Unassembled WGS sequence"/>
</dbReference>
<dbReference type="InterPro" id="IPR036412">
    <property type="entry name" value="HAD-like_sf"/>
</dbReference>
<dbReference type="SFLD" id="SFLDS00003">
    <property type="entry name" value="Haloacid_Dehalogenase"/>
    <property type="match status" value="1"/>
</dbReference>
<feature type="binding site" evidence="5">
    <location>
        <position position="172"/>
    </location>
    <ligand>
        <name>Mg(2+)</name>
        <dbReference type="ChEBI" id="CHEBI:18420"/>
    </ligand>
</feature>
<comment type="similarity">
    <text evidence="5">Belongs to the archaeal SPP-like hydrolase family.</text>
</comment>
<dbReference type="NCBIfam" id="TIGR01487">
    <property type="entry name" value="Pglycolate_arch"/>
    <property type="match status" value="1"/>
</dbReference>
<evidence type="ECO:0000256" key="3">
    <source>
        <dbReference type="ARBA" id="ARBA00022842"/>
    </source>
</evidence>
<comment type="function">
    <text evidence="5">Catalyzes the dephosphorylation of 2-phosphoglycolate.</text>
</comment>
<feature type="binding site" evidence="5">
    <location>
        <position position="176"/>
    </location>
    <ligand>
        <name>Mg(2+)</name>
        <dbReference type="ChEBI" id="CHEBI:18420"/>
    </ligand>
</feature>
<keyword evidence="2 5" id="KW-0378">Hydrolase</keyword>
<accession>A0A8T5UXW2</accession>
<name>A0A8T5UXW2_9EURY</name>
<evidence type="ECO:0000313" key="7">
    <source>
        <dbReference type="EMBL" id="MBZ2165549.1"/>
    </source>
</evidence>
<dbReference type="PANTHER" id="PTHR10000:SF8">
    <property type="entry name" value="HAD SUPERFAMILY HYDROLASE-LIKE, TYPE 3"/>
    <property type="match status" value="1"/>
</dbReference>
<sequence>MIKAVALDVDGTITDKRRRGCISAIETIYKVENMGIPVIITTGNILCFTRALSIFLATSGGIVAENGGVIESNGVKKILGNFEVCQDAYNYLKSKLSVEKVQNSDLRVSEIALTRKIPVKNVKEILREFDVRIYDSTFAIHITDPVVNKGSSLIKVAADIGVKPHEILAIGDSENDMEFLSAAGTKVAVSNADKELKDIADYVTKQPHGNGVKEAVERYIHEIQL</sequence>
<keyword evidence="1 5" id="KW-0479">Metal-binding</keyword>
<feature type="active site" description="Nucleophile" evidence="5">
    <location>
        <position position="8"/>
    </location>
</feature>
<keyword evidence="3 5" id="KW-0460">Magnesium</keyword>
<protein>
    <recommendedName>
        <fullName evidence="5 6">Phosphoglycolate phosphatase</fullName>
        <shortName evidence="5">PGP</shortName>
        <shortName evidence="5">PGPase</shortName>
        <ecNumber evidence="5 6">3.1.3.18</ecNumber>
    </recommendedName>
</protein>
<dbReference type="Gene3D" id="3.40.50.1000">
    <property type="entry name" value="HAD superfamily/HAD-like"/>
    <property type="match status" value="1"/>
</dbReference>
<dbReference type="GO" id="GO:0000287">
    <property type="term" value="F:magnesium ion binding"/>
    <property type="evidence" value="ECO:0007669"/>
    <property type="project" value="InterPro"/>
</dbReference>
<dbReference type="CDD" id="cd07514">
    <property type="entry name" value="HAD_Pase"/>
    <property type="match status" value="1"/>
</dbReference>
<dbReference type="SFLD" id="SFLDG01144">
    <property type="entry name" value="C2.B.4:_PGP_Like"/>
    <property type="match status" value="1"/>
</dbReference>
<feature type="binding site" evidence="5">
    <location>
        <position position="149"/>
    </location>
    <ligand>
        <name>substrate</name>
    </ligand>
</feature>
<evidence type="ECO:0000313" key="8">
    <source>
        <dbReference type="Proteomes" id="UP000825933"/>
    </source>
</evidence>
<dbReference type="PANTHER" id="PTHR10000">
    <property type="entry name" value="PHOSPHOSERINE PHOSPHATASE"/>
    <property type="match status" value="1"/>
</dbReference>
<dbReference type="SUPFAM" id="SSF56784">
    <property type="entry name" value="HAD-like"/>
    <property type="match status" value="1"/>
</dbReference>
<dbReference type="NCBIfam" id="TIGR01482">
    <property type="entry name" value="SPP-subfamily"/>
    <property type="match status" value="1"/>
</dbReference>
<dbReference type="GO" id="GO:0008967">
    <property type="term" value="F:phosphoglycolate phosphatase activity"/>
    <property type="evidence" value="ECO:0007669"/>
    <property type="project" value="UniProtKB-UniRule"/>
</dbReference>
<comment type="cofactor">
    <cofactor evidence="5">
        <name>Mg(2+)</name>
        <dbReference type="ChEBI" id="CHEBI:18420"/>
    </cofactor>
</comment>